<evidence type="ECO:0008006" key="4">
    <source>
        <dbReference type="Google" id="ProtNLM"/>
    </source>
</evidence>
<protein>
    <recommendedName>
        <fullName evidence="4">DUF2961 family protein</fullName>
    </recommendedName>
</protein>
<keyword evidence="3" id="KW-1185">Reference proteome</keyword>
<evidence type="ECO:0000256" key="1">
    <source>
        <dbReference type="SAM" id="MobiDB-lite"/>
    </source>
</evidence>
<dbReference type="Gene3D" id="2.60.120.1390">
    <property type="match status" value="1"/>
</dbReference>
<feature type="region of interest" description="Disordered" evidence="1">
    <location>
        <begin position="348"/>
        <end position="369"/>
    </location>
</feature>
<dbReference type="AlphaFoldDB" id="A0A3D9R3E4"/>
<organism evidence="2 3">
    <name type="scientific">Paenibacillus taihuensis</name>
    <dbReference type="NCBI Taxonomy" id="1156355"/>
    <lineage>
        <taxon>Bacteria</taxon>
        <taxon>Bacillati</taxon>
        <taxon>Bacillota</taxon>
        <taxon>Bacilli</taxon>
        <taxon>Bacillales</taxon>
        <taxon>Paenibacillaceae</taxon>
        <taxon>Paenibacillus</taxon>
    </lineage>
</organism>
<proteinExistence type="predicted"/>
<evidence type="ECO:0000313" key="2">
    <source>
        <dbReference type="EMBL" id="REE69596.1"/>
    </source>
</evidence>
<dbReference type="EMBL" id="QTTN01000033">
    <property type="protein sequence ID" value="REE69596.1"/>
    <property type="molecule type" value="Genomic_DNA"/>
</dbReference>
<dbReference type="Pfam" id="PF11175">
    <property type="entry name" value="DUF2961"/>
    <property type="match status" value="1"/>
</dbReference>
<dbReference type="RefSeq" id="WP_116191361.1">
    <property type="nucleotide sequence ID" value="NZ_QTTN01000033.1"/>
</dbReference>
<dbReference type="Proteomes" id="UP000256304">
    <property type="component" value="Unassembled WGS sequence"/>
</dbReference>
<dbReference type="OrthoDB" id="2518538at2"/>
<sequence>MDVHQSLISLSQVRTGRRKRESSYDRTGGNKDFFTIKPGDVTDICHIKGAGAITHIWMTMAPDAPVEEAFLPRKIVMRMFWDGETEPSVEAPIGDFFGMGHGITRNYTSAALMMSPEDGKAFNSFFRMPYAIDARIQIESEADHPIKFYFYVDYEEYDKLPENELRFHAQWNRENPTDGIPDGSVDNAYFEFGGKNTTGDGNYVILEAEGKGHYIGCNFNIHNLRDTSEWNWYGEGDDMIFIDGEPWPPTLHGTGMEDYFNTAWCPQQEVCTPYHGIILGGGPNWSGKISTYRYHILDPIMFDKSIKVTIEHGHNNHRSDDVSSTAYWYQQEPHRPFQALPKVDKRLPLPDTKPFDPDSLAKIFGHSNP</sequence>
<dbReference type="InterPro" id="IPR021345">
    <property type="entry name" value="DUF2961"/>
</dbReference>
<accession>A0A3D9R3E4</accession>
<comment type="caution">
    <text evidence="2">The sequence shown here is derived from an EMBL/GenBank/DDBJ whole genome shotgun (WGS) entry which is preliminary data.</text>
</comment>
<name>A0A3D9R3E4_9BACL</name>
<gene>
    <name evidence="2" type="ORF">A8990_13361</name>
</gene>
<evidence type="ECO:0000313" key="3">
    <source>
        <dbReference type="Proteomes" id="UP000256304"/>
    </source>
</evidence>
<reference evidence="2 3" key="1">
    <citation type="submission" date="2018-08" db="EMBL/GenBank/DDBJ databases">
        <title>Genomic Encyclopedia of Type Strains, Phase III (KMG-III): the genomes of soil and plant-associated and newly described type strains.</title>
        <authorList>
            <person name="Whitman W."/>
        </authorList>
    </citation>
    <scope>NUCLEOTIDE SEQUENCE [LARGE SCALE GENOMIC DNA]</scope>
    <source>
        <strain evidence="2 3">CGMCC 1.10966</strain>
    </source>
</reference>